<evidence type="ECO:0000313" key="1">
    <source>
        <dbReference type="EMBL" id="QJI03176.1"/>
    </source>
</evidence>
<accession>A0A6M3Y432</accession>
<reference evidence="1" key="1">
    <citation type="submission" date="2020-03" db="EMBL/GenBank/DDBJ databases">
        <title>The deep terrestrial virosphere.</title>
        <authorList>
            <person name="Holmfeldt K."/>
            <person name="Nilsson E."/>
            <person name="Simone D."/>
            <person name="Lopez-Fernandez M."/>
            <person name="Wu X."/>
            <person name="de Brujin I."/>
            <person name="Lundin D."/>
            <person name="Andersson A."/>
            <person name="Bertilsson S."/>
            <person name="Dopson M."/>
        </authorList>
    </citation>
    <scope>NUCLEOTIDE SEQUENCE</scope>
    <source>
        <strain evidence="1">TM448B04171</strain>
    </source>
</reference>
<name>A0A6M3Y432_9ZZZZ</name>
<proteinExistence type="predicted"/>
<dbReference type="AlphaFoldDB" id="A0A6M3Y432"/>
<dbReference type="InterPro" id="IPR023346">
    <property type="entry name" value="Lysozyme-like_dom_sf"/>
</dbReference>
<dbReference type="SUPFAM" id="SSF53955">
    <property type="entry name" value="Lysozyme-like"/>
    <property type="match status" value="1"/>
</dbReference>
<protein>
    <recommendedName>
        <fullName evidence="2">Transglycosylase</fullName>
    </recommendedName>
</protein>
<sequence>MEVSNIVLIEKTTLKPNVGVLWGTKALVWEASDKYGVDYDFLNYVFNCECNFNKPNEECLGDRGLAYGRAQFHKPTFKMYCGGDYYSEQDQIFCATRLFLEGKGYLWSCAKKFQTLADKI</sequence>
<gene>
    <name evidence="1" type="ORF">TM448B04171_0004</name>
</gene>
<evidence type="ECO:0008006" key="2">
    <source>
        <dbReference type="Google" id="ProtNLM"/>
    </source>
</evidence>
<organism evidence="1">
    <name type="scientific">viral metagenome</name>
    <dbReference type="NCBI Taxonomy" id="1070528"/>
    <lineage>
        <taxon>unclassified sequences</taxon>
        <taxon>metagenomes</taxon>
        <taxon>organismal metagenomes</taxon>
    </lineage>
</organism>
<dbReference type="EMBL" id="MT145065">
    <property type="protein sequence ID" value="QJI03176.1"/>
    <property type="molecule type" value="Genomic_DNA"/>
</dbReference>